<gene>
    <name evidence="11" type="ORF">K1Y79_18485</name>
</gene>
<keyword evidence="4" id="KW-0547">Nucleotide-binding</keyword>
<evidence type="ECO:0000256" key="7">
    <source>
        <dbReference type="ARBA" id="ARBA00047899"/>
    </source>
</evidence>
<accession>A0ABS7GF75</accession>
<dbReference type="SUPFAM" id="SSF56112">
    <property type="entry name" value="Protein kinase-like (PK-like)"/>
    <property type="match status" value="1"/>
</dbReference>
<feature type="compositionally biased region" description="Polar residues" evidence="9">
    <location>
        <begin position="1"/>
        <end position="11"/>
    </location>
</feature>
<dbReference type="SMART" id="SM00220">
    <property type="entry name" value="S_TKc"/>
    <property type="match status" value="1"/>
</dbReference>
<dbReference type="Gene3D" id="1.10.510.10">
    <property type="entry name" value="Transferase(Phosphotransferase) domain 1"/>
    <property type="match status" value="1"/>
</dbReference>
<reference evidence="11 12" key="1">
    <citation type="submission" date="2021-08" db="EMBL/GenBank/DDBJ databases">
        <title>The genome sequence of Chitinophaga sp. B61.</title>
        <authorList>
            <person name="Zhang X."/>
        </authorList>
    </citation>
    <scope>NUCLEOTIDE SEQUENCE [LARGE SCALE GENOMIC DNA]</scope>
    <source>
        <strain evidence="11 12">B61</strain>
    </source>
</reference>
<comment type="catalytic activity">
    <reaction evidence="8">
        <text>L-seryl-[protein] + ATP = O-phospho-L-seryl-[protein] + ADP + H(+)</text>
        <dbReference type="Rhea" id="RHEA:17989"/>
        <dbReference type="Rhea" id="RHEA-COMP:9863"/>
        <dbReference type="Rhea" id="RHEA-COMP:11604"/>
        <dbReference type="ChEBI" id="CHEBI:15378"/>
        <dbReference type="ChEBI" id="CHEBI:29999"/>
        <dbReference type="ChEBI" id="CHEBI:30616"/>
        <dbReference type="ChEBI" id="CHEBI:83421"/>
        <dbReference type="ChEBI" id="CHEBI:456216"/>
        <dbReference type="EC" id="2.7.11.1"/>
    </reaction>
</comment>
<dbReference type="EMBL" id="JAICCF010000003">
    <property type="protein sequence ID" value="MBW8686334.1"/>
    <property type="molecule type" value="Genomic_DNA"/>
</dbReference>
<feature type="region of interest" description="Disordered" evidence="9">
    <location>
        <begin position="1"/>
        <end position="20"/>
    </location>
</feature>
<dbReference type="SMART" id="SM01260">
    <property type="entry name" value="LANC_like"/>
    <property type="match status" value="1"/>
</dbReference>
<keyword evidence="12" id="KW-1185">Reference proteome</keyword>
<dbReference type="Gene3D" id="1.50.10.10">
    <property type="match status" value="1"/>
</dbReference>
<evidence type="ECO:0000259" key="10">
    <source>
        <dbReference type="PROSITE" id="PS50011"/>
    </source>
</evidence>
<comment type="catalytic activity">
    <reaction evidence="7">
        <text>L-threonyl-[protein] + ATP = O-phospho-L-threonyl-[protein] + ADP + H(+)</text>
        <dbReference type="Rhea" id="RHEA:46608"/>
        <dbReference type="Rhea" id="RHEA-COMP:11060"/>
        <dbReference type="Rhea" id="RHEA-COMP:11605"/>
        <dbReference type="ChEBI" id="CHEBI:15378"/>
        <dbReference type="ChEBI" id="CHEBI:30013"/>
        <dbReference type="ChEBI" id="CHEBI:30616"/>
        <dbReference type="ChEBI" id="CHEBI:61977"/>
        <dbReference type="ChEBI" id="CHEBI:456216"/>
        <dbReference type="EC" id="2.7.11.1"/>
    </reaction>
</comment>
<sequence length="728" mass="82259">MQEENSSSLSDNGVEKKETGKIAKKNGQRVGYYYIITKSLKESRKNDVMRCFYIKGLFNIGACVIKEGCHGESKDSYGRDIKDRLLWQKELHQQLQDKVRIPRYIDSFEENGNYYLVIERIKGSSLSQLLKRDKGQLREAILNRSKTGKKFLDYLLRIIDLLEKLHNEQVVHRDATANNFMIMPGGKLALIDMELSYSISRQQPQHPYQLGTHGYMSPQQLQTLQPTKQEDIFALGAIIAQIWTCISPSKMNDTSFEDLQKRLHFFIPDRSLADVAIKCMHPQPGERPSLQVIRNTIRQYKNTSKASNRETSPSYHYDPKQIHNIIQDVINTLSTALLADPEQGWFTESKKGPDIADKKQINKSWYASFTRGAAGVILLLSRAKRMGFDIDKNLPFIEKGIELIYNKYILIDHPSSSLYTGAAGIAASLTEANNNITFDNDLKAKINKLLSTDSNLQLNIANGISGIGIGAIMCSSLRDNQELDKQLSEYLNQVLSEQQKDGSWLFNGQKNKKKAIPGFTKGIAGITYFLLCVYEHSGNKAALNGAEKGLQWLMRKAIREKEAYTWRSSTGKELSAFLEHGPVGIAMAFIKGYEVTGISDYKHYATGALLSQPGQIVNGNLSHSNGLAGLGEVYLEAHQILGDNIWWQRADWIAQHILHLKNIHPLHGAYWITQHERQPFATFGAGLGGVLHFLIRYLHPEKVSFPMLPRKEVNLTASRIRSIHSYSK</sequence>
<dbReference type="Pfam" id="PF00069">
    <property type="entry name" value="Pkinase"/>
    <property type="match status" value="1"/>
</dbReference>
<evidence type="ECO:0000256" key="5">
    <source>
        <dbReference type="ARBA" id="ARBA00022777"/>
    </source>
</evidence>
<dbReference type="InterPro" id="IPR007822">
    <property type="entry name" value="LANC-like"/>
</dbReference>
<name>A0ABS7GF75_9BACT</name>
<protein>
    <recommendedName>
        <fullName evidence="1">non-specific serine/threonine protein kinase</fullName>
        <ecNumber evidence="1">2.7.11.1</ecNumber>
    </recommendedName>
</protein>
<comment type="caution">
    <text evidence="11">The sequence shown here is derived from an EMBL/GenBank/DDBJ whole genome shotgun (WGS) entry which is preliminary data.</text>
</comment>
<evidence type="ECO:0000313" key="12">
    <source>
        <dbReference type="Proteomes" id="UP000812961"/>
    </source>
</evidence>
<dbReference type="GO" id="GO:0016301">
    <property type="term" value="F:kinase activity"/>
    <property type="evidence" value="ECO:0007669"/>
    <property type="project" value="UniProtKB-KW"/>
</dbReference>
<proteinExistence type="predicted"/>
<evidence type="ECO:0000256" key="8">
    <source>
        <dbReference type="ARBA" id="ARBA00048679"/>
    </source>
</evidence>
<dbReference type="EC" id="2.7.11.1" evidence="1"/>
<feature type="domain" description="Protein kinase" evidence="10">
    <location>
        <begin position="34"/>
        <end position="301"/>
    </location>
</feature>
<dbReference type="SUPFAM" id="SSF158745">
    <property type="entry name" value="LanC-like"/>
    <property type="match status" value="1"/>
</dbReference>
<dbReference type="PROSITE" id="PS50011">
    <property type="entry name" value="PROTEIN_KINASE_DOM"/>
    <property type="match status" value="1"/>
</dbReference>
<dbReference type="InterPro" id="IPR012341">
    <property type="entry name" value="6hp_glycosidase-like_sf"/>
</dbReference>
<evidence type="ECO:0000256" key="2">
    <source>
        <dbReference type="ARBA" id="ARBA00022527"/>
    </source>
</evidence>
<organism evidence="11 12">
    <name type="scientific">Chitinophaga rhizophila</name>
    <dbReference type="NCBI Taxonomy" id="2866212"/>
    <lineage>
        <taxon>Bacteria</taxon>
        <taxon>Pseudomonadati</taxon>
        <taxon>Bacteroidota</taxon>
        <taxon>Chitinophagia</taxon>
        <taxon>Chitinophagales</taxon>
        <taxon>Chitinophagaceae</taxon>
        <taxon>Chitinophaga</taxon>
    </lineage>
</organism>
<evidence type="ECO:0000256" key="6">
    <source>
        <dbReference type="ARBA" id="ARBA00022840"/>
    </source>
</evidence>
<dbReference type="RefSeq" id="WP_220251644.1">
    <property type="nucleotide sequence ID" value="NZ_JAICCF010000003.1"/>
</dbReference>
<keyword evidence="5 11" id="KW-0418">Kinase</keyword>
<keyword evidence="3" id="KW-0808">Transferase</keyword>
<keyword evidence="6" id="KW-0067">ATP-binding</keyword>
<dbReference type="InterPro" id="IPR000719">
    <property type="entry name" value="Prot_kinase_dom"/>
</dbReference>
<dbReference type="PANTHER" id="PTHR24363:SF0">
    <property type="entry name" value="SERINE_THREONINE KINASE LIKE DOMAIN CONTAINING 1"/>
    <property type="match status" value="1"/>
</dbReference>
<dbReference type="PANTHER" id="PTHR24363">
    <property type="entry name" value="SERINE/THREONINE PROTEIN KINASE"/>
    <property type="match status" value="1"/>
</dbReference>
<evidence type="ECO:0000256" key="4">
    <source>
        <dbReference type="ARBA" id="ARBA00022741"/>
    </source>
</evidence>
<evidence type="ECO:0000313" key="11">
    <source>
        <dbReference type="EMBL" id="MBW8686334.1"/>
    </source>
</evidence>
<dbReference type="Pfam" id="PF05147">
    <property type="entry name" value="LANC_like"/>
    <property type="match status" value="1"/>
</dbReference>
<evidence type="ECO:0000256" key="1">
    <source>
        <dbReference type="ARBA" id="ARBA00012513"/>
    </source>
</evidence>
<evidence type="ECO:0000256" key="3">
    <source>
        <dbReference type="ARBA" id="ARBA00022679"/>
    </source>
</evidence>
<keyword evidence="2" id="KW-0723">Serine/threonine-protein kinase</keyword>
<evidence type="ECO:0000256" key="9">
    <source>
        <dbReference type="SAM" id="MobiDB-lite"/>
    </source>
</evidence>
<dbReference type="Proteomes" id="UP000812961">
    <property type="component" value="Unassembled WGS sequence"/>
</dbReference>
<dbReference type="InterPro" id="IPR011009">
    <property type="entry name" value="Kinase-like_dom_sf"/>
</dbReference>